<dbReference type="RefSeq" id="XP_047763770.1">
    <property type="nucleotide sequence ID" value="XM_047906138.1"/>
</dbReference>
<feature type="transmembrane region" description="Helical" evidence="1">
    <location>
        <begin position="51"/>
        <end position="72"/>
    </location>
</feature>
<dbReference type="AlphaFoldDB" id="A0A9Q8UR39"/>
<accession>A0A9Q8UR39</accession>
<feature type="transmembrane region" description="Helical" evidence="1">
    <location>
        <begin position="134"/>
        <end position="156"/>
    </location>
</feature>
<keyword evidence="1" id="KW-1133">Transmembrane helix</keyword>
<feature type="transmembrane region" description="Helical" evidence="1">
    <location>
        <begin position="93"/>
        <end position="114"/>
    </location>
</feature>
<feature type="transmembrane region" description="Helical" evidence="1">
    <location>
        <begin position="704"/>
        <end position="725"/>
    </location>
</feature>
<name>A0A9Q8UR39_PASFU</name>
<protein>
    <submittedName>
        <fullName evidence="2">Uncharacterized protein</fullName>
    </submittedName>
</protein>
<dbReference type="KEGG" id="ffu:CLAFUR5_06990"/>
<organism evidence="2 3">
    <name type="scientific">Passalora fulva</name>
    <name type="common">Tomato leaf mold</name>
    <name type="synonym">Cladosporium fulvum</name>
    <dbReference type="NCBI Taxonomy" id="5499"/>
    <lineage>
        <taxon>Eukaryota</taxon>
        <taxon>Fungi</taxon>
        <taxon>Dikarya</taxon>
        <taxon>Ascomycota</taxon>
        <taxon>Pezizomycotina</taxon>
        <taxon>Dothideomycetes</taxon>
        <taxon>Dothideomycetidae</taxon>
        <taxon>Mycosphaerellales</taxon>
        <taxon>Mycosphaerellaceae</taxon>
        <taxon>Fulvia</taxon>
    </lineage>
</organism>
<dbReference type="OrthoDB" id="3248909at2759"/>
<reference evidence="2" key="2">
    <citation type="journal article" date="2022" name="Microb. Genom.">
        <title>A chromosome-scale genome assembly of the tomato pathogen Cladosporium fulvum reveals a compartmentalized genome architecture and the presence of a dispensable chromosome.</title>
        <authorList>
            <person name="Zaccaron A.Z."/>
            <person name="Chen L.H."/>
            <person name="Samaras A."/>
            <person name="Stergiopoulos I."/>
        </authorList>
    </citation>
    <scope>NUCLEOTIDE SEQUENCE</scope>
    <source>
        <strain evidence="2">Race5_Kim</strain>
    </source>
</reference>
<dbReference type="GeneID" id="71986868"/>
<dbReference type="InterPro" id="IPR021840">
    <property type="entry name" value="DUF3433"/>
</dbReference>
<dbReference type="OMA" id="WVHLQRG"/>
<keyword evidence="3" id="KW-1185">Reference proteome</keyword>
<gene>
    <name evidence="2" type="ORF">CLAFUR5_06990</name>
</gene>
<evidence type="ECO:0000256" key="1">
    <source>
        <dbReference type="SAM" id="Phobius"/>
    </source>
</evidence>
<dbReference type="EMBL" id="CP090168">
    <property type="protein sequence ID" value="UJO19404.1"/>
    <property type="molecule type" value="Genomic_DNA"/>
</dbReference>
<feature type="transmembrane region" description="Helical" evidence="1">
    <location>
        <begin position="658"/>
        <end position="680"/>
    </location>
</feature>
<proteinExistence type="predicted"/>
<feature type="transmembrane region" description="Helical" evidence="1">
    <location>
        <begin position="766"/>
        <end position="790"/>
    </location>
</feature>
<dbReference type="Proteomes" id="UP000756132">
    <property type="component" value="Chromosome 6"/>
</dbReference>
<dbReference type="PANTHER" id="PTHR37544:SF3">
    <property type="entry name" value="SPRAY"/>
    <property type="match status" value="1"/>
</dbReference>
<evidence type="ECO:0000313" key="2">
    <source>
        <dbReference type="EMBL" id="UJO19404.1"/>
    </source>
</evidence>
<evidence type="ECO:0000313" key="3">
    <source>
        <dbReference type="Proteomes" id="UP000756132"/>
    </source>
</evidence>
<feature type="transmembrane region" description="Helical" evidence="1">
    <location>
        <begin position="163"/>
        <end position="187"/>
    </location>
</feature>
<dbReference type="PANTHER" id="PTHR37544">
    <property type="entry name" value="SPRAY-RELATED"/>
    <property type="match status" value="1"/>
</dbReference>
<keyword evidence="1" id="KW-0472">Membrane</keyword>
<reference evidence="2" key="1">
    <citation type="submission" date="2021-12" db="EMBL/GenBank/DDBJ databases">
        <authorList>
            <person name="Zaccaron A."/>
            <person name="Stergiopoulos I."/>
        </authorList>
    </citation>
    <scope>NUCLEOTIDE SEQUENCE</scope>
    <source>
        <strain evidence="2">Race5_Kim</strain>
    </source>
</reference>
<dbReference type="Pfam" id="PF11915">
    <property type="entry name" value="DUF3433"/>
    <property type="match status" value="2"/>
</dbReference>
<sequence>MFGPSAKPLPKAPTISITAECSSTTDDKTIPARRPSYQTKPFLPVTLRTTYLLSLLVVTAGLLIVVQWLYFVSQRDRGIIFAKDINALPLSRSFCYLYLPTLISVIYSFLWTWADLDIKRLEPYFQLSRPNGTTADNSILLSYPLEFLVMVPVIAFKRKHWQVLAGSTVMILIFWGLTPAQAGLFAVRTITIKEDISGTYSTAYTPLQQQGSLSSTYAQSVYNIAWLNETLPPFTTADYVLDNFGPSQDAREGSTNMTFTGLTNLYSVDLACEEATLWHNSGIWYYNSTGGCSFYAPVYRSGGGNDTSKPYDTMYAGYQNQDGFASYYLSTYCDEDAFHLFFVRWSKAKESAIRAGNMTKGPLSPSDANATSLFCQATYYQQKVNATINLPSQSVVDARPVGDKTALPNDLFNVSTFEWAMNSGQLQVGARSDYPTTTFPNQQSQLAGLALNVAYLPKVAPFAIATDQLPLEDYLDPIKLRQSYESAYRLLFARQLVDILGHNLVNATSNVGHRSYVIQAVVVVSAFAWVATGLLAAIMVLGVYVLVTSGRRANELRADPSTLGALMDLVAGDQNTIRAFADVSDQSDEDLIKSMKNFPFELREAGHTGDHHVALRMIEASPEMADSPTTPLIGTTNDVSCGEKRKAIDGVRPVEMKIVIGVIFFAVQAATSITFAVLFAQARRHNGLPLPSQSDFVRQLVENYIPIALATLIEPFWLVLNRLLCLLQPFEELRKGSMPSPKAIDLDYNSLPPHLLFGRAFRAGQILLGVVCLMTLLANVLSVALSGLMYEGAMNITHATTFGTAKSDKFGNLNGTAAPFNSDLASTTEIDTKAESFYRMMSNLTADTPLPPWTDKDFAYQAADLRGMNENATVEIGVGVYQANTTCRPLPNYGVENYTLTYNSDAAEVAITVHINTTDVGVVSCTNWRPWTRSNAAPGSSYVANSRPGRSAVELNAWLSSRKTAPMYDLFCRQHILAGWIRAEFEIIEGAQQTYRGLPQMRVVSSNETMLLCVPIIMTGYAIVQVDSKGQVQQNLATSAGPGDCSKFNTTERNLVGQVNQFLVDSDATWHDDAYPSDYMNYLIGKSTNDTTVFDASLPVPSPEKAARHFEDLYRRLFAILISTNADRLFEDNIGGEYLKGTVLIPETRILFSTPAFVVAEVILGCYMLTTIAFYVKRPWRILPRLPSTVASNIAFFAASRALWELSARQSVDGAQDNEKVRASWTWGYGSFVGMDGKRHVGIERDPLVIVLQKSDLRRRKVSEQTHDVE</sequence>
<feature type="transmembrane region" description="Helical" evidence="1">
    <location>
        <begin position="516"/>
        <end position="547"/>
    </location>
</feature>
<keyword evidence="1" id="KW-0812">Transmembrane</keyword>
<feature type="transmembrane region" description="Helical" evidence="1">
    <location>
        <begin position="1156"/>
        <end position="1176"/>
    </location>
</feature>